<dbReference type="NCBIfam" id="NF003589">
    <property type="entry name" value="PRK05254.1-2"/>
    <property type="match status" value="1"/>
</dbReference>
<evidence type="ECO:0000256" key="4">
    <source>
        <dbReference type="ARBA" id="ARBA00012030"/>
    </source>
</evidence>
<dbReference type="KEGG" id="scj:SCANT_v1c00280"/>
<dbReference type="EMBL" id="CP012622">
    <property type="protein sequence ID" value="ALD65938.1"/>
    <property type="molecule type" value="Genomic_DNA"/>
</dbReference>
<keyword evidence="13" id="KW-1185">Reference proteome</keyword>
<dbReference type="SMART" id="SM00987">
    <property type="entry name" value="UreE_C"/>
    <property type="match status" value="1"/>
</dbReference>
<comment type="function">
    <text evidence="2 8 10">Excises uracil residues from the DNA which can arise as a result of misincorporation of dUMP residues by DNA polymerase or due to deamination of cytosine.</text>
</comment>
<organism evidence="12 13">
    <name type="scientific">Spiroplasma cantharicola</name>
    <dbReference type="NCBI Taxonomy" id="362837"/>
    <lineage>
        <taxon>Bacteria</taxon>
        <taxon>Bacillati</taxon>
        <taxon>Mycoplasmatota</taxon>
        <taxon>Mollicutes</taxon>
        <taxon>Entomoplasmatales</taxon>
        <taxon>Spiroplasmataceae</taxon>
        <taxon>Spiroplasma</taxon>
    </lineage>
</organism>
<dbReference type="EC" id="3.2.2.27" evidence="4 8"/>
<evidence type="ECO:0000259" key="11">
    <source>
        <dbReference type="SMART" id="SM00986"/>
    </source>
</evidence>
<keyword evidence="8" id="KW-0963">Cytoplasm</keyword>
<dbReference type="PROSITE" id="PS00130">
    <property type="entry name" value="U_DNA_GLYCOSYLASE"/>
    <property type="match status" value="1"/>
</dbReference>
<name>A0A0M3SJ12_9MOLU</name>
<proteinExistence type="inferred from homology"/>
<accession>A0A0M3SJ12</accession>
<keyword evidence="6 8" id="KW-0378">Hydrolase</keyword>
<dbReference type="InterPro" id="IPR002043">
    <property type="entry name" value="UDG_fam1"/>
</dbReference>
<dbReference type="InterPro" id="IPR036895">
    <property type="entry name" value="Uracil-DNA_glycosylase-like_sf"/>
</dbReference>
<dbReference type="HAMAP" id="MF_00148">
    <property type="entry name" value="UDG"/>
    <property type="match status" value="1"/>
</dbReference>
<dbReference type="GO" id="GO:0097510">
    <property type="term" value="P:base-excision repair, AP site formation via deaminated base removal"/>
    <property type="evidence" value="ECO:0007669"/>
    <property type="project" value="TreeGrafter"/>
</dbReference>
<feature type="active site" description="Proton acceptor" evidence="8 9">
    <location>
        <position position="64"/>
    </location>
</feature>
<evidence type="ECO:0000256" key="2">
    <source>
        <dbReference type="ARBA" id="ARBA00002631"/>
    </source>
</evidence>
<comment type="catalytic activity">
    <reaction evidence="1 8 10">
        <text>Hydrolyzes single-stranded DNA or mismatched double-stranded DNA and polynucleotides, releasing free uracil.</text>
        <dbReference type="EC" id="3.2.2.27"/>
    </reaction>
</comment>
<evidence type="ECO:0000313" key="13">
    <source>
        <dbReference type="Proteomes" id="UP000063919"/>
    </source>
</evidence>
<evidence type="ECO:0000256" key="9">
    <source>
        <dbReference type="PROSITE-ProRule" id="PRU10072"/>
    </source>
</evidence>
<comment type="similarity">
    <text evidence="3 8 10">Belongs to the uracil-DNA glycosylase (UDG) superfamily. UNG family.</text>
</comment>
<evidence type="ECO:0000256" key="1">
    <source>
        <dbReference type="ARBA" id="ARBA00001400"/>
    </source>
</evidence>
<dbReference type="InterPro" id="IPR018085">
    <property type="entry name" value="Ura-DNA_Glyclase_AS"/>
</dbReference>
<dbReference type="PANTHER" id="PTHR11264:SF0">
    <property type="entry name" value="URACIL-DNA GLYCOSYLASE"/>
    <property type="match status" value="1"/>
</dbReference>
<evidence type="ECO:0000256" key="6">
    <source>
        <dbReference type="ARBA" id="ARBA00022801"/>
    </source>
</evidence>
<protein>
    <recommendedName>
        <fullName evidence="4 8">Uracil-DNA glycosylase</fullName>
        <shortName evidence="8">UDG</shortName>
        <ecNumber evidence="4 8">3.2.2.27</ecNumber>
    </recommendedName>
</protein>
<dbReference type="SMART" id="SM00986">
    <property type="entry name" value="UDG"/>
    <property type="match status" value="1"/>
</dbReference>
<feature type="domain" description="Uracil-DNA glycosylase-like" evidence="11">
    <location>
        <begin position="49"/>
        <end position="210"/>
    </location>
</feature>
<dbReference type="AlphaFoldDB" id="A0A0M3SJ12"/>
<reference evidence="12 13" key="1">
    <citation type="journal article" date="2015" name="Genome Announc.">
        <title>Complete Genome Sequence of Spiroplasma cantharicola CC-1T (DSM 21588), a Bacterium Isolated from Soldier Beetle (Cantharis carolinus).</title>
        <authorList>
            <person name="Lo W.S."/>
            <person name="Liu P.Y."/>
            <person name="Kuo C.H."/>
        </authorList>
    </citation>
    <scope>NUCLEOTIDE SEQUENCE [LARGE SCALE GENOMIC DNA]</scope>
    <source>
        <strain evidence="12 13">CC-1</strain>
    </source>
</reference>
<evidence type="ECO:0000256" key="7">
    <source>
        <dbReference type="ARBA" id="ARBA00023204"/>
    </source>
</evidence>
<dbReference type="CDD" id="cd10027">
    <property type="entry name" value="UDG-F1-like"/>
    <property type="match status" value="1"/>
</dbReference>
<dbReference type="PANTHER" id="PTHR11264">
    <property type="entry name" value="URACIL-DNA GLYCOSYLASE"/>
    <property type="match status" value="1"/>
</dbReference>
<dbReference type="Proteomes" id="UP000063919">
    <property type="component" value="Chromosome"/>
</dbReference>
<evidence type="ECO:0000256" key="5">
    <source>
        <dbReference type="ARBA" id="ARBA00022763"/>
    </source>
</evidence>
<dbReference type="NCBIfam" id="TIGR00628">
    <property type="entry name" value="ung"/>
    <property type="match status" value="1"/>
</dbReference>
<keyword evidence="5 8" id="KW-0227">DNA damage</keyword>
<gene>
    <name evidence="8 12" type="primary">ung</name>
    <name evidence="12" type="ORF">SCANT_v1c00280</name>
</gene>
<sequence length="222" mass="25821">MNILKELSEEWIELFSTDDIIKDINSIINKIEDFENIYPKKEDIFKVFNLIKPQDIKVIIIGQDPYHGKNQANGIAFSVSNNVRTPPSLRNIFKELRSDLGIDHSQNNDLSNWVKQGVFLINSCLTVEKGIPNSHKNLGWDKIILKILNQINKVNKDIIFCLWGNFAKKLYNSLVFKNENEIIFSAHPSPFSFKNGFENSKPFSKINLMLKNNNKKEIFWEY</sequence>
<evidence type="ECO:0000313" key="12">
    <source>
        <dbReference type="EMBL" id="ALD65938.1"/>
    </source>
</evidence>
<comment type="subcellular location">
    <subcellularLocation>
        <location evidence="8">Cytoplasm</location>
    </subcellularLocation>
</comment>
<dbReference type="InterPro" id="IPR005122">
    <property type="entry name" value="Uracil-DNA_glycosylase-like"/>
</dbReference>
<dbReference type="GO" id="GO:0004844">
    <property type="term" value="F:uracil DNA N-glycosylase activity"/>
    <property type="evidence" value="ECO:0007669"/>
    <property type="project" value="UniProtKB-UniRule"/>
</dbReference>
<dbReference type="PATRIC" id="fig|362837.3.peg.28"/>
<dbReference type="Pfam" id="PF03167">
    <property type="entry name" value="UDG"/>
    <property type="match status" value="1"/>
</dbReference>
<dbReference type="NCBIfam" id="NF003588">
    <property type="entry name" value="PRK05254.1-1"/>
    <property type="match status" value="1"/>
</dbReference>
<evidence type="ECO:0000256" key="8">
    <source>
        <dbReference type="HAMAP-Rule" id="MF_00148"/>
    </source>
</evidence>
<dbReference type="SUPFAM" id="SSF52141">
    <property type="entry name" value="Uracil-DNA glycosylase-like"/>
    <property type="match status" value="1"/>
</dbReference>
<dbReference type="STRING" id="362837.SCANT_v1c00280"/>
<dbReference type="NCBIfam" id="NF003592">
    <property type="entry name" value="PRK05254.1-5"/>
    <property type="match status" value="1"/>
</dbReference>
<dbReference type="Gene3D" id="3.40.470.10">
    <property type="entry name" value="Uracil-DNA glycosylase-like domain"/>
    <property type="match status" value="1"/>
</dbReference>
<evidence type="ECO:0000256" key="10">
    <source>
        <dbReference type="RuleBase" id="RU003780"/>
    </source>
</evidence>
<dbReference type="OrthoDB" id="9804372at2"/>
<keyword evidence="7 8" id="KW-0234">DNA repair</keyword>
<evidence type="ECO:0000256" key="3">
    <source>
        <dbReference type="ARBA" id="ARBA00008184"/>
    </source>
</evidence>
<dbReference type="GO" id="GO:0005737">
    <property type="term" value="C:cytoplasm"/>
    <property type="evidence" value="ECO:0007669"/>
    <property type="project" value="UniProtKB-SubCell"/>
</dbReference>
<dbReference type="RefSeq" id="WP_053945720.1">
    <property type="nucleotide sequence ID" value="NZ_CP012622.1"/>
</dbReference>